<evidence type="ECO:0000256" key="2">
    <source>
        <dbReference type="ARBA" id="ARBA00022723"/>
    </source>
</evidence>
<feature type="domain" description="Cytochrome c" evidence="6">
    <location>
        <begin position="375"/>
        <end position="507"/>
    </location>
</feature>
<name>A0A4R3MHH3_9HYPH</name>
<dbReference type="OrthoDB" id="9805202at2"/>
<feature type="signal peptide" evidence="5">
    <location>
        <begin position="1"/>
        <end position="28"/>
    </location>
</feature>
<evidence type="ECO:0000256" key="4">
    <source>
        <dbReference type="PROSITE-ProRule" id="PRU00433"/>
    </source>
</evidence>
<dbReference type="PANTHER" id="PTHR30600:SF4">
    <property type="entry name" value="CYTOCHROME C DOMAIN-CONTAINING PROTEIN"/>
    <property type="match status" value="1"/>
</dbReference>
<dbReference type="GO" id="GO:0046872">
    <property type="term" value="F:metal ion binding"/>
    <property type="evidence" value="ECO:0007669"/>
    <property type="project" value="UniProtKB-KW"/>
</dbReference>
<dbReference type="GO" id="GO:0004130">
    <property type="term" value="F:cytochrome-c peroxidase activity"/>
    <property type="evidence" value="ECO:0007669"/>
    <property type="project" value="TreeGrafter"/>
</dbReference>
<dbReference type="PROSITE" id="PS51007">
    <property type="entry name" value="CYTC"/>
    <property type="match status" value="1"/>
</dbReference>
<dbReference type="InterPro" id="IPR010538">
    <property type="entry name" value="DHOR"/>
</dbReference>
<dbReference type="GO" id="GO:0009055">
    <property type="term" value="F:electron transfer activity"/>
    <property type="evidence" value="ECO:0007669"/>
    <property type="project" value="InterPro"/>
</dbReference>
<protein>
    <submittedName>
        <fullName evidence="7">CxxC motif-containing protein (DUF1111 family)</fullName>
    </submittedName>
</protein>
<evidence type="ECO:0000313" key="8">
    <source>
        <dbReference type="Proteomes" id="UP000295678"/>
    </source>
</evidence>
<dbReference type="EMBL" id="SMAK01000001">
    <property type="protein sequence ID" value="TCT13187.1"/>
    <property type="molecule type" value="Genomic_DNA"/>
</dbReference>
<evidence type="ECO:0000259" key="6">
    <source>
        <dbReference type="PROSITE" id="PS51007"/>
    </source>
</evidence>
<dbReference type="InterPro" id="IPR051395">
    <property type="entry name" value="Cytochrome_c_Peroxidase/MauG"/>
</dbReference>
<dbReference type="AlphaFoldDB" id="A0A4R3MHH3"/>
<dbReference type="InterPro" id="IPR036909">
    <property type="entry name" value="Cyt_c-like_dom_sf"/>
</dbReference>
<evidence type="ECO:0000256" key="3">
    <source>
        <dbReference type="ARBA" id="ARBA00023004"/>
    </source>
</evidence>
<organism evidence="7 8">
    <name type="scientific">Tepidamorphus gemmatus</name>
    <dbReference type="NCBI Taxonomy" id="747076"/>
    <lineage>
        <taxon>Bacteria</taxon>
        <taxon>Pseudomonadati</taxon>
        <taxon>Pseudomonadota</taxon>
        <taxon>Alphaproteobacteria</taxon>
        <taxon>Hyphomicrobiales</taxon>
        <taxon>Tepidamorphaceae</taxon>
        <taxon>Tepidamorphus</taxon>
    </lineage>
</organism>
<evidence type="ECO:0000256" key="1">
    <source>
        <dbReference type="ARBA" id="ARBA00022617"/>
    </source>
</evidence>
<evidence type="ECO:0000313" key="7">
    <source>
        <dbReference type="EMBL" id="TCT13187.1"/>
    </source>
</evidence>
<dbReference type="InterPro" id="IPR009056">
    <property type="entry name" value="Cyt_c-like_dom"/>
</dbReference>
<keyword evidence="5" id="KW-0732">Signal</keyword>
<gene>
    <name evidence="7" type="ORF">EDC22_10147</name>
</gene>
<feature type="chain" id="PRO_5020434485" evidence="5">
    <location>
        <begin position="29"/>
        <end position="507"/>
    </location>
</feature>
<sequence>MHRHVAAALATLSIVAAGIVAATAIASAERDDLTPQDAARVRKVTAPATDFAAPEPFERMPAGAATVRKMLNRDIFSHPSANLSFEERQAFQVGNGLFRKDWVSAPSSTLASDGLGPLFNARSCQGCHLKDGRGHAPDGPDDDAVTMLIRLSVPPLDAVETAMLAERRALVIPEPVYGTQLQDFAVPGIPAEARIRTTWDEHPVALSGGETVMLRRPRFELTDLGYGPMRADVMTSPRVAQQMLGLGLLEAIAESDILAAADPDDLDGDGISGRPNWVRDSETGEVVLGRFGWKAIQPTVRSQSAHAFAGDMGLSSPAVPDPYGDCTEAQAACRAMPTGIQRHLGDDEVPAELFDLVVFYAANLAVPERRDLDDPQVLRGKEMFHAAGCAACHRPKYVTRRDAARAAHRFQLIWPYTDLLLHDMGESLADGRPEGDATGREWRTPPLWGIGLTHIVSPEAGFLHDGRARTLLEAVLWHDGEARAARDAVVRMSPDDRAALVRFLESL</sequence>
<dbReference type="Proteomes" id="UP000295678">
    <property type="component" value="Unassembled WGS sequence"/>
</dbReference>
<keyword evidence="2 4" id="KW-0479">Metal-binding</keyword>
<keyword evidence="3 4" id="KW-0408">Iron</keyword>
<keyword evidence="8" id="KW-1185">Reference proteome</keyword>
<dbReference type="PANTHER" id="PTHR30600">
    <property type="entry name" value="CYTOCHROME C PEROXIDASE-RELATED"/>
    <property type="match status" value="1"/>
</dbReference>
<dbReference type="SUPFAM" id="SSF46626">
    <property type="entry name" value="Cytochrome c"/>
    <property type="match status" value="1"/>
</dbReference>
<proteinExistence type="predicted"/>
<dbReference type="PIRSF" id="PIRSF028099">
    <property type="entry name" value="DUF1111"/>
    <property type="match status" value="1"/>
</dbReference>
<dbReference type="RefSeq" id="WP_132805083.1">
    <property type="nucleotide sequence ID" value="NZ_SMAK01000001.1"/>
</dbReference>
<evidence type="ECO:0000256" key="5">
    <source>
        <dbReference type="SAM" id="SignalP"/>
    </source>
</evidence>
<dbReference type="Pfam" id="PF06537">
    <property type="entry name" value="DHOR"/>
    <property type="match status" value="1"/>
</dbReference>
<accession>A0A4R3MHH3</accession>
<reference evidence="7 8" key="1">
    <citation type="submission" date="2019-03" db="EMBL/GenBank/DDBJ databases">
        <title>Genomic Encyclopedia of Type Strains, Phase IV (KMG-IV): sequencing the most valuable type-strain genomes for metagenomic binning, comparative biology and taxonomic classification.</title>
        <authorList>
            <person name="Goeker M."/>
        </authorList>
    </citation>
    <scope>NUCLEOTIDE SEQUENCE [LARGE SCALE GENOMIC DNA]</scope>
    <source>
        <strain evidence="7 8">DSM 19345</strain>
    </source>
</reference>
<dbReference type="GO" id="GO:0020037">
    <property type="term" value="F:heme binding"/>
    <property type="evidence" value="ECO:0007669"/>
    <property type="project" value="InterPro"/>
</dbReference>
<dbReference type="Gene3D" id="1.10.760.10">
    <property type="entry name" value="Cytochrome c-like domain"/>
    <property type="match status" value="1"/>
</dbReference>
<comment type="caution">
    <text evidence="7">The sequence shown here is derived from an EMBL/GenBank/DDBJ whole genome shotgun (WGS) entry which is preliminary data.</text>
</comment>
<keyword evidence="1 4" id="KW-0349">Heme</keyword>